<reference evidence="1 2" key="1">
    <citation type="submission" date="2017-04" db="EMBL/GenBank/DDBJ databases">
        <title>Genome sequencing of [Candida] sorbophila.</title>
        <authorList>
            <person name="Ahn J.O."/>
        </authorList>
    </citation>
    <scope>NUCLEOTIDE SEQUENCE [LARGE SCALE GENOMIC DNA]</scope>
    <source>
        <strain evidence="1 2">DS02</strain>
    </source>
</reference>
<protein>
    <submittedName>
        <fullName evidence="1">ATPase expression protein 3</fullName>
    </submittedName>
</protein>
<organism evidence="1 2">
    <name type="scientific">Wickerhamiella sorbophila</name>
    <dbReference type="NCBI Taxonomy" id="45607"/>
    <lineage>
        <taxon>Eukaryota</taxon>
        <taxon>Fungi</taxon>
        <taxon>Dikarya</taxon>
        <taxon>Ascomycota</taxon>
        <taxon>Saccharomycotina</taxon>
        <taxon>Dipodascomycetes</taxon>
        <taxon>Dipodascales</taxon>
        <taxon>Trichomonascaceae</taxon>
        <taxon>Wickerhamiella</taxon>
    </lineage>
</organism>
<dbReference type="AlphaFoldDB" id="A0A2T0FFT4"/>
<evidence type="ECO:0000313" key="1">
    <source>
        <dbReference type="EMBL" id="PRT53827.1"/>
    </source>
</evidence>
<gene>
    <name evidence="1" type="ORF">B9G98_01447</name>
</gene>
<dbReference type="STRING" id="45607.A0A2T0FFT4"/>
<dbReference type="Proteomes" id="UP000238350">
    <property type="component" value="Unassembled WGS sequence"/>
</dbReference>
<dbReference type="EMBL" id="NDIQ01000001">
    <property type="protein sequence ID" value="PRT53827.1"/>
    <property type="molecule type" value="Genomic_DNA"/>
</dbReference>
<proteinExistence type="predicted"/>
<dbReference type="Gene3D" id="1.25.40.10">
    <property type="entry name" value="Tetratricopeptide repeat domain"/>
    <property type="match status" value="1"/>
</dbReference>
<comment type="caution">
    <text evidence="1">The sequence shown here is derived from an EMBL/GenBank/DDBJ whole genome shotgun (WGS) entry which is preliminary data.</text>
</comment>
<dbReference type="RefSeq" id="XP_024663773.1">
    <property type="nucleotide sequence ID" value="XM_024808005.1"/>
</dbReference>
<sequence>MRPRNLKLHLRKLYGIELRTGDAVSKPTQAPTFNPDSALDVLDYLQKTKLLVARTVRQLDKMSPKDIEQGALSYPTMSKKRYSTQKGLPAPPTFWTRTSLKNYLKDITSTQYNAEDRMNDQIGLVSHVVTDLLRPTNRATREYLSVEAYNTGIRYFLGVHDVDAAHLLLESMTGSFLEPDAETFNYFLWPLATNVSADPYNRPKGHPLLMVLSILHLMDKRNIKANTETWNLALQAMPMGFGKSFLVEEMARRKIALNERSLAVCTATIAEKAGSDAAVEWALNNSRTLPSGVLGLLLSLQLKSKTENDQNVARSFELLDTACKKYSTRPNVHTMNTFLASFGARRHLDWQLGILVFFREQYNIKPSPLSVQYLLEAAMGQKEMQEKYTAIGMILGRYITMPTTPRTRALIRRAMRRAGHKYTLTDPGKRQFMSICNEAKPVNHCPVKIDVLSLLKGRAGSPLSIPPVLSLPH</sequence>
<dbReference type="OrthoDB" id="185373at2759"/>
<name>A0A2T0FFT4_9ASCO</name>
<accession>A0A2T0FFT4</accession>
<keyword evidence="2" id="KW-1185">Reference proteome</keyword>
<dbReference type="InterPro" id="IPR011990">
    <property type="entry name" value="TPR-like_helical_dom_sf"/>
</dbReference>
<evidence type="ECO:0000313" key="2">
    <source>
        <dbReference type="Proteomes" id="UP000238350"/>
    </source>
</evidence>
<dbReference type="GeneID" id="36515196"/>